<accession>A0A6J4S094</accession>
<protein>
    <submittedName>
        <fullName evidence="2">Uncharacterized protein</fullName>
    </submittedName>
</protein>
<sequence length="114" mass="12770">GGARWSGSSRRLRRVLQRGSGRRRPRPPGPLLRRHAATTQRPQGVLAARDRRRLGGRFRPAGGRGLDCRSRSRAGGGDRRRGRSAPRPEGERPRLARGCHCLRCRRRCLALHAV</sequence>
<feature type="region of interest" description="Disordered" evidence="1">
    <location>
        <begin position="1"/>
        <end position="94"/>
    </location>
</feature>
<feature type="compositionally biased region" description="Basic residues" evidence="1">
    <location>
        <begin position="10"/>
        <end position="36"/>
    </location>
</feature>
<dbReference type="EMBL" id="CADCVK010000278">
    <property type="protein sequence ID" value="CAA9486217.1"/>
    <property type="molecule type" value="Genomic_DNA"/>
</dbReference>
<dbReference type="AlphaFoldDB" id="A0A6J4S094"/>
<feature type="non-terminal residue" evidence="2">
    <location>
        <position position="1"/>
    </location>
</feature>
<feature type="non-terminal residue" evidence="2">
    <location>
        <position position="114"/>
    </location>
</feature>
<evidence type="ECO:0000256" key="1">
    <source>
        <dbReference type="SAM" id="MobiDB-lite"/>
    </source>
</evidence>
<name>A0A6J4S094_9ACTN</name>
<reference evidence="2" key="1">
    <citation type="submission" date="2020-02" db="EMBL/GenBank/DDBJ databases">
        <authorList>
            <person name="Meier V. D."/>
        </authorList>
    </citation>
    <scope>NUCLEOTIDE SEQUENCE</scope>
    <source>
        <strain evidence="2">AVDCRST_MAG12</strain>
    </source>
</reference>
<organism evidence="2">
    <name type="scientific">uncultured Rubrobacteraceae bacterium</name>
    <dbReference type="NCBI Taxonomy" id="349277"/>
    <lineage>
        <taxon>Bacteria</taxon>
        <taxon>Bacillati</taxon>
        <taxon>Actinomycetota</taxon>
        <taxon>Rubrobacteria</taxon>
        <taxon>Rubrobacterales</taxon>
        <taxon>Rubrobacteraceae</taxon>
        <taxon>environmental samples</taxon>
    </lineage>
</organism>
<proteinExistence type="predicted"/>
<evidence type="ECO:0000313" key="2">
    <source>
        <dbReference type="EMBL" id="CAA9486217.1"/>
    </source>
</evidence>
<gene>
    <name evidence="2" type="ORF">AVDCRST_MAG12-1820</name>
</gene>